<dbReference type="EC" id="3.1.1.-" evidence="3"/>
<accession>A0A6A7AQZ3</accession>
<protein>
    <recommendedName>
        <fullName evidence="3">Carboxylic ester hydrolase</fullName>
        <ecNumber evidence="3">3.1.1.-</ecNumber>
    </recommendedName>
</protein>
<dbReference type="InterPro" id="IPR019819">
    <property type="entry name" value="Carboxylesterase_B_CS"/>
</dbReference>
<name>A0A6A7AQZ3_9PLEO</name>
<dbReference type="SUPFAM" id="SSF53474">
    <property type="entry name" value="alpha/beta-Hydrolases"/>
    <property type="match status" value="1"/>
</dbReference>
<dbReference type="InterPro" id="IPR002018">
    <property type="entry name" value="CarbesteraseB"/>
</dbReference>
<sequence length="459" mass="50273">MVQGITWPNTSEVRFFGGIPYAEPPLGSARFRPPITKRPTNQTIDASWFGPSCIQYSNGQPTVYSEYLRGFLLTPGQVQSEDCLTLNIWAPRSAAEAEKLPVMIWIHGGGFTSGGAASPYKYGHRLARDQNVVVVAINYRLNIFGYPNAAALDGTHLNPGLLDHRKAVEWIFNHISRFGGDPERMILFGQSAGAMGVDKYAYAYPNDPIVKGFIAQSGTASSGNSNDPTNSNFTYVASQLGCESSNKDDEFACMQEKDAKDIIGVYNKYNATSNEGRPLSFNPSPDGVTSFANYTDRQVRGLFARLPTILSQVNNEGASLVPFIPAGPNQTAVDAFTRNIATCPGAQGALARKNFGVPVWRARYFGEWPNLNPFPWLHAYHSSDIPMIFGTSDLRGRDSPAEVDTSRYIQSAWGAFARDPEHGLNWPTYDPNADTLIKLAFANNNQAVLGPGDEFDELC</sequence>
<proteinExistence type="inferred from homology"/>
<dbReference type="GO" id="GO:0052689">
    <property type="term" value="F:carboxylic ester hydrolase activity"/>
    <property type="evidence" value="ECO:0007669"/>
    <property type="project" value="TreeGrafter"/>
</dbReference>
<keyword evidence="6" id="KW-1185">Reference proteome</keyword>
<comment type="similarity">
    <text evidence="1 3">Belongs to the type-B carboxylesterase/lipase family.</text>
</comment>
<evidence type="ECO:0000256" key="3">
    <source>
        <dbReference type="RuleBase" id="RU361235"/>
    </source>
</evidence>
<dbReference type="EMBL" id="MU006345">
    <property type="protein sequence ID" value="KAF2845552.1"/>
    <property type="molecule type" value="Genomic_DNA"/>
</dbReference>
<dbReference type="Pfam" id="PF00135">
    <property type="entry name" value="COesterase"/>
    <property type="match status" value="1"/>
</dbReference>
<dbReference type="Gene3D" id="3.40.50.1820">
    <property type="entry name" value="alpha/beta hydrolase"/>
    <property type="match status" value="2"/>
</dbReference>
<dbReference type="InterPro" id="IPR019826">
    <property type="entry name" value="Carboxylesterase_B_AS"/>
</dbReference>
<dbReference type="AlphaFoldDB" id="A0A6A7AQZ3"/>
<feature type="domain" description="Carboxylesterase type B" evidence="4">
    <location>
        <begin position="4"/>
        <end position="328"/>
    </location>
</feature>
<dbReference type="Proteomes" id="UP000799423">
    <property type="component" value="Unassembled WGS sequence"/>
</dbReference>
<evidence type="ECO:0000256" key="2">
    <source>
        <dbReference type="ARBA" id="ARBA00022801"/>
    </source>
</evidence>
<dbReference type="InterPro" id="IPR050654">
    <property type="entry name" value="AChE-related_enzymes"/>
</dbReference>
<dbReference type="OrthoDB" id="408631at2759"/>
<evidence type="ECO:0000256" key="1">
    <source>
        <dbReference type="ARBA" id="ARBA00005964"/>
    </source>
</evidence>
<keyword evidence="2 3" id="KW-0378">Hydrolase</keyword>
<dbReference type="PANTHER" id="PTHR43918">
    <property type="entry name" value="ACETYLCHOLINESTERASE"/>
    <property type="match status" value="1"/>
</dbReference>
<evidence type="ECO:0000313" key="5">
    <source>
        <dbReference type="EMBL" id="KAF2845552.1"/>
    </source>
</evidence>
<dbReference type="InterPro" id="IPR029058">
    <property type="entry name" value="AB_hydrolase_fold"/>
</dbReference>
<evidence type="ECO:0000259" key="4">
    <source>
        <dbReference type="Pfam" id="PF00135"/>
    </source>
</evidence>
<dbReference type="PANTHER" id="PTHR43918:SF4">
    <property type="entry name" value="CARBOXYLIC ESTER HYDROLASE"/>
    <property type="match status" value="1"/>
</dbReference>
<dbReference type="PROSITE" id="PS00941">
    <property type="entry name" value="CARBOXYLESTERASE_B_2"/>
    <property type="match status" value="1"/>
</dbReference>
<dbReference type="PROSITE" id="PS00122">
    <property type="entry name" value="CARBOXYLESTERASE_B_1"/>
    <property type="match status" value="1"/>
</dbReference>
<reference evidence="5" key="1">
    <citation type="submission" date="2020-01" db="EMBL/GenBank/DDBJ databases">
        <authorList>
            <consortium name="DOE Joint Genome Institute"/>
            <person name="Haridas S."/>
            <person name="Albert R."/>
            <person name="Binder M."/>
            <person name="Bloem J."/>
            <person name="Labutti K."/>
            <person name="Salamov A."/>
            <person name="Andreopoulos B."/>
            <person name="Baker S.E."/>
            <person name="Barry K."/>
            <person name="Bills G."/>
            <person name="Bluhm B.H."/>
            <person name="Cannon C."/>
            <person name="Castanera R."/>
            <person name="Culley D.E."/>
            <person name="Daum C."/>
            <person name="Ezra D."/>
            <person name="Gonzalez J.B."/>
            <person name="Henrissat B."/>
            <person name="Kuo A."/>
            <person name="Liang C."/>
            <person name="Lipzen A."/>
            <person name="Lutzoni F."/>
            <person name="Magnuson J."/>
            <person name="Mondo S."/>
            <person name="Nolan M."/>
            <person name="Ohm R."/>
            <person name="Pangilinan J."/>
            <person name="Park H.-J."/>
            <person name="Ramirez L."/>
            <person name="Alfaro M."/>
            <person name="Sun H."/>
            <person name="Tritt A."/>
            <person name="Yoshinaga Y."/>
            <person name="Zwiers L.-H."/>
            <person name="Turgeon B.G."/>
            <person name="Goodwin S.B."/>
            <person name="Spatafora J.W."/>
            <person name="Crous P.W."/>
            <person name="Grigoriev I.V."/>
        </authorList>
    </citation>
    <scope>NUCLEOTIDE SEQUENCE</scope>
    <source>
        <strain evidence="5">IPT5</strain>
    </source>
</reference>
<gene>
    <name evidence="5" type="ORF">T440DRAFT_434527</name>
</gene>
<organism evidence="5 6">
    <name type="scientific">Plenodomus tracheiphilus IPT5</name>
    <dbReference type="NCBI Taxonomy" id="1408161"/>
    <lineage>
        <taxon>Eukaryota</taxon>
        <taxon>Fungi</taxon>
        <taxon>Dikarya</taxon>
        <taxon>Ascomycota</taxon>
        <taxon>Pezizomycotina</taxon>
        <taxon>Dothideomycetes</taxon>
        <taxon>Pleosporomycetidae</taxon>
        <taxon>Pleosporales</taxon>
        <taxon>Pleosporineae</taxon>
        <taxon>Leptosphaeriaceae</taxon>
        <taxon>Plenodomus</taxon>
    </lineage>
</organism>
<evidence type="ECO:0000313" key="6">
    <source>
        <dbReference type="Proteomes" id="UP000799423"/>
    </source>
</evidence>